<accession>A0A821MZP7</accession>
<evidence type="ECO:0000313" key="3">
    <source>
        <dbReference type="Proteomes" id="UP000663880"/>
    </source>
</evidence>
<feature type="chain" id="PRO_5032564399" description="Prothoracicotropic hormone" evidence="1">
    <location>
        <begin position="25"/>
        <end position="209"/>
    </location>
</feature>
<proteinExistence type="predicted"/>
<name>A0A821MZP7_9NEOP</name>
<keyword evidence="3" id="KW-1185">Reference proteome</keyword>
<feature type="signal peptide" evidence="1">
    <location>
        <begin position="1"/>
        <end position="24"/>
    </location>
</feature>
<dbReference type="GO" id="GO:0005102">
    <property type="term" value="F:signaling receptor binding"/>
    <property type="evidence" value="ECO:0007669"/>
    <property type="project" value="TreeGrafter"/>
</dbReference>
<evidence type="ECO:0008006" key="4">
    <source>
        <dbReference type="Google" id="ProtNLM"/>
    </source>
</evidence>
<dbReference type="SUPFAM" id="SSF57501">
    <property type="entry name" value="Cystine-knot cytokines"/>
    <property type="match status" value="1"/>
</dbReference>
<dbReference type="EMBL" id="CAJOBZ010000004">
    <property type="protein sequence ID" value="CAF4778762.1"/>
    <property type="molecule type" value="Genomic_DNA"/>
</dbReference>
<dbReference type="PANTHER" id="PTHR39940">
    <property type="entry name" value="PROTHORACICOTROPIC HORMONE, ISOFORM F"/>
    <property type="match status" value="1"/>
</dbReference>
<dbReference type="AlphaFoldDB" id="A0A821MZP7"/>
<protein>
    <recommendedName>
        <fullName evidence="4">Prothoracicotropic hormone</fullName>
    </recommendedName>
</protein>
<dbReference type="InterPro" id="IPR052876">
    <property type="entry name" value="Insect_Hormone_Regulators"/>
</dbReference>
<evidence type="ECO:0000313" key="2">
    <source>
        <dbReference type="EMBL" id="CAF4778762.1"/>
    </source>
</evidence>
<reference evidence="2" key="1">
    <citation type="submission" date="2021-02" db="EMBL/GenBank/DDBJ databases">
        <authorList>
            <person name="Steward A R."/>
        </authorList>
    </citation>
    <scope>NUCLEOTIDE SEQUENCE</scope>
</reference>
<evidence type="ECO:0000256" key="1">
    <source>
        <dbReference type="SAM" id="SignalP"/>
    </source>
</evidence>
<dbReference type="Proteomes" id="UP000663880">
    <property type="component" value="Unassembled WGS sequence"/>
</dbReference>
<dbReference type="InterPro" id="IPR029034">
    <property type="entry name" value="Cystine-knot_cytokine"/>
</dbReference>
<sequence length="209" mass="24190">MRNSFLLFEVFAASILLIPFWTVALKKTSNVDEYTMENQRTHMRQNYVLRGSDDNRDDNFGIAYARSYNSERSDELPALIVDYANMIRNDIVLLDNSVETRTRKRGNVKVENYNGDQTPCSCEQESGDVLILGEDYVPSYIETIKCNTGLCSPPYSCQRRVYNITVLRRKTYGENSMEELPDDLRKRWIAVKKPVSVACLCTVDIREHY</sequence>
<keyword evidence="1" id="KW-0732">Signal</keyword>
<gene>
    <name evidence="2" type="ORF">PMACD_LOCUS2223</name>
</gene>
<dbReference type="OrthoDB" id="5950649at2759"/>
<organism evidence="2 3">
    <name type="scientific">Pieris macdunnoughi</name>
    <dbReference type="NCBI Taxonomy" id="345717"/>
    <lineage>
        <taxon>Eukaryota</taxon>
        <taxon>Metazoa</taxon>
        <taxon>Ecdysozoa</taxon>
        <taxon>Arthropoda</taxon>
        <taxon>Hexapoda</taxon>
        <taxon>Insecta</taxon>
        <taxon>Pterygota</taxon>
        <taxon>Neoptera</taxon>
        <taxon>Endopterygota</taxon>
        <taxon>Lepidoptera</taxon>
        <taxon>Glossata</taxon>
        <taxon>Ditrysia</taxon>
        <taxon>Papilionoidea</taxon>
        <taxon>Pieridae</taxon>
        <taxon>Pierinae</taxon>
        <taxon>Pieris</taxon>
    </lineage>
</organism>
<comment type="caution">
    <text evidence="2">The sequence shown here is derived from an EMBL/GenBank/DDBJ whole genome shotgun (WGS) entry which is preliminary data.</text>
</comment>
<dbReference type="PANTHER" id="PTHR39940:SF1">
    <property type="entry name" value="PROTHORACICOTROPIC HORMONE, ISOFORM F"/>
    <property type="match status" value="1"/>
</dbReference>